<sequence length="537" mass="60297">MENSDEDKELPFPPNPINATNHIEQEHQNDDDDDENDDDDEENDEDNDVVSLYQNHQKPQSSLSQLREQSLKLETLTQRLSSELVPIRVHDVLINGNTKTKDWIIEAEFSEIHNATTVQDLLRALEIALSRLQSLEVFESSKIRLEPGPPEFPNTVDIIVDVVEAVNKVSGQFGVFTKPATSSWTGEGTVKYKNLLGYGDLWDSSVAYGANQATELSVGVYAPRLKGSLTPLVARLSMLSQDWQEFSSYKEQLLGMSFGLISTKHHDLAYTLGWRTLTDPSQMSSRSIRRKLGHGLLSSLKYTYKVDRRNSPIRPTKGYALLSTTHFGGLTPDHRFLRQEFDVRYAVPFGLYNTALNFGVSAGAVFPWGHGFMDKPSPFSERFYLGGDFSLACTLGGPMTLWGFKTRGSGPTEPRRKSRDGIFDGYDDSSRWDSIGGDLAATAFADLSFDLPIRWLREHGIHGHVFAASGNTTKLTQHEYKNFSPRKFLDSCRTLVGCGFVIPTRFFCLEGNYYYILRQDGHDHGKTGFRFGFSAPS</sequence>
<dbReference type="OrthoDB" id="1724197at2759"/>
<dbReference type="PANTHER" id="PTHR12815:SF52">
    <property type="entry name" value="OUTER MEMBRANE OMP85 FAMILY PROTEIN"/>
    <property type="match status" value="1"/>
</dbReference>
<dbReference type="InterPro" id="IPR039910">
    <property type="entry name" value="D15-like"/>
</dbReference>
<dbReference type="PANTHER" id="PTHR12815">
    <property type="entry name" value="SORTING AND ASSEMBLY MACHINERY SAMM50 PROTEIN FAMILY MEMBER"/>
    <property type="match status" value="1"/>
</dbReference>
<dbReference type="AlphaFoldDB" id="A0A6A4NM35"/>
<keyword evidence="2" id="KW-0472">Membrane</keyword>
<keyword evidence="7" id="KW-1185">Reference proteome</keyword>
<protein>
    <submittedName>
        <fullName evidence="6">Putative bacterial surface antigen (D15), POTRA domain, BamA/TamA</fullName>
    </submittedName>
</protein>
<name>A0A6A4NM35_LUPAL</name>
<comment type="subcellular location">
    <subcellularLocation>
        <location evidence="3">Plastid</location>
        <location evidence="3">Chloroplast outer membrane</location>
    </subcellularLocation>
</comment>
<dbReference type="InterPro" id="IPR000184">
    <property type="entry name" value="Bac_surfAg_D15"/>
</dbReference>
<evidence type="ECO:0000259" key="5">
    <source>
        <dbReference type="Pfam" id="PF01103"/>
    </source>
</evidence>
<feature type="compositionally biased region" description="Acidic residues" evidence="4">
    <location>
        <begin position="29"/>
        <end position="48"/>
    </location>
</feature>
<dbReference type="Gene3D" id="3.10.20.310">
    <property type="entry name" value="membrane protein fhac"/>
    <property type="match status" value="1"/>
</dbReference>
<evidence type="ECO:0000256" key="3">
    <source>
        <dbReference type="ARBA" id="ARBA00024013"/>
    </source>
</evidence>
<evidence type="ECO:0000313" key="7">
    <source>
        <dbReference type="Proteomes" id="UP000447434"/>
    </source>
</evidence>
<proteinExistence type="predicted"/>
<dbReference type="EMBL" id="WOCE01000023">
    <property type="protein sequence ID" value="KAE9587727.1"/>
    <property type="molecule type" value="Genomic_DNA"/>
</dbReference>
<comment type="caution">
    <text evidence="6">The sequence shown here is derived from an EMBL/GenBank/DDBJ whole genome shotgun (WGS) entry which is preliminary data.</text>
</comment>
<dbReference type="FunFam" id="3.10.20.310:FF:000016">
    <property type="entry name" value="Outer membrane OMP85 family protein"/>
    <property type="match status" value="1"/>
</dbReference>
<accession>A0A6A4NM35</accession>
<organism evidence="6 7">
    <name type="scientific">Lupinus albus</name>
    <name type="common">White lupine</name>
    <name type="synonym">Lupinus termis</name>
    <dbReference type="NCBI Taxonomy" id="3870"/>
    <lineage>
        <taxon>Eukaryota</taxon>
        <taxon>Viridiplantae</taxon>
        <taxon>Streptophyta</taxon>
        <taxon>Embryophyta</taxon>
        <taxon>Tracheophyta</taxon>
        <taxon>Spermatophyta</taxon>
        <taxon>Magnoliopsida</taxon>
        <taxon>eudicotyledons</taxon>
        <taxon>Gunneridae</taxon>
        <taxon>Pentapetalae</taxon>
        <taxon>rosids</taxon>
        <taxon>fabids</taxon>
        <taxon>Fabales</taxon>
        <taxon>Fabaceae</taxon>
        <taxon>Papilionoideae</taxon>
        <taxon>50 kb inversion clade</taxon>
        <taxon>genistoids sensu lato</taxon>
        <taxon>core genistoids</taxon>
        <taxon>Genisteae</taxon>
        <taxon>Lupinus</taxon>
    </lineage>
</organism>
<reference evidence="7" key="1">
    <citation type="journal article" date="2020" name="Nat. Commun.">
        <title>Genome sequence of the cluster root forming white lupin.</title>
        <authorList>
            <person name="Hufnagel B."/>
            <person name="Marques A."/>
            <person name="Soriano A."/>
            <person name="Marques L."/>
            <person name="Divol F."/>
            <person name="Doumas P."/>
            <person name="Sallet E."/>
            <person name="Mancinotti D."/>
            <person name="Carrere S."/>
            <person name="Marande W."/>
            <person name="Arribat S."/>
            <person name="Keller J."/>
            <person name="Huneau C."/>
            <person name="Blein T."/>
            <person name="Aime D."/>
            <person name="Laguerre M."/>
            <person name="Taylor J."/>
            <person name="Schubert V."/>
            <person name="Nelson M."/>
            <person name="Geu-Flores F."/>
            <person name="Crespi M."/>
            <person name="Gallardo-Guerrero K."/>
            <person name="Delaux P.-M."/>
            <person name="Salse J."/>
            <person name="Berges H."/>
            <person name="Guyot R."/>
            <person name="Gouzy J."/>
            <person name="Peret B."/>
        </authorList>
    </citation>
    <scope>NUCLEOTIDE SEQUENCE [LARGE SCALE GENOMIC DNA]</scope>
    <source>
        <strain evidence="7">cv. Amiga</strain>
    </source>
</reference>
<evidence type="ECO:0000313" key="6">
    <source>
        <dbReference type="EMBL" id="KAE9587727.1"/>
    </source>
</evidence>
<dbReference type="FunFam" id="2.40.160.50:FF:000005">
    <property type="entry name" value="Outer membrane OMP85 family protein"/>
    <property type="match status" value="1"/>
</dbReference>
<feature type="region of interest" description="Disordered" evidence="4">
    <location>
        <begin position="1"/>
        <end position="48"/>
    </location>
</feature>
<keyword evidence="1" id="KW-0934">Plastid</keyword>
<dbReference type="Gene3D" id="2.40.160.50">
    <property type="entry name" value="membrane protein fhac: a member of the omp85/tpsb transporter family"/>
    <property type="match status" value="1"/>
</dbReference>
<evidence type="ECO:0000256" key="4">
    <source>
        <dbReference type="SAM" id="MobiDB-lite"/>
    </source>
</evidence>
<evidence type="ECO:0000256" key="1">
    <source>
        <dbReference type="ARBA" id="ARBA00022805"/>
    </source>
</evidence>
<dbReference type="Pfam" id="PF01103">
    <property type="entry name" value="Omp85"/>
    <property type="match status" value="1"/>
</dbReference>
<evidence type="ECO:0000256" key="2">
    <source>
        <dbReference type="ARBA" id="ARBA00023136"/>
    </source>
</evidence>
<gene>
    <name evidence="6" type="ORF">Lalb_Chr23g0277031</name>
</gene>
<feature type="domain" description="Bacterial surface antigen (D15)" evidence="5">
    <location>
        <begin position="194"/>
        <end position="534"/>
    </location>
</feature>
<dbReference type="Proteomes" id="UP000447434">
    <property type="component" value="Chromosome 23"/>
</dbReference>
<keyword evidence="1" id="KW-1002">Plastid outer membrane</keyword>
<dbReference type="GO" id="GO:0009707">
    <property type="term" value="C:chloroplast outer membrane"/>
    <property type="evidence" value="ECO:0007669"/>
    <property type="project" value="UniProtKB-SubCell"/>
</dbReference>